<keyword evidence="6" id="KW-0505">Motor protein</keyword>
<evidence type="ECO:0000313" key="9">
    <source>
        <dbReference type="EMBL" id="KPA80859.1"/>
    </source>
</evidence>
<feature type="region of interest" description="Disordered" evidence="7">
    <location>
        <begin position="1757"/>
        <end position="1791"/>
    </location>
</feature>
<dbReference type="Proteomes" id="UP000037923">
    <property type="component" value="Unassembled WGS sequence"/>
</dbReference>
<feature type="compositionally biased region" description="Low complexity" evidence="7">
    <location>
        <begin position="977"/>
        <end position="990"/>
    </location>
</feature>
<feature type="binding site" evidence="6">
    <location>
        <begin position="557"/>
        <end position="564"/>
    </location>
    <ligand>
        <name>ATP</name>
        <dbReference type="ChEBI" id="CHEBI:30616"/>
    </ligand>
</feature>
<dbReference type="PROSITE" id="PS00411">
    <property type="entry name" value="KINESIN_MOTOR_1"/>
    <property type="match status" value="1"/>
</dbReference>
<organism evidence="9 10">
    <name type="scientific">Leptomonas pyrrhocoris</name>
    <name type="common">Firebug parasite</name>
    <dbReference type="NCBI Taxonomy" id="157538"/>
    <lineage>
        <taxon>Eukaryota</taxon>
        <taxon>Discoba</taxon>
        <taxon>Euglenozoa</taxon>
        <taxon>Kinetoplastea</taxon>
        <taxon>Metakinetoplastina</taxon>
        <taxon>Trypanosomatida</taxon>
        <taxon>Trypanosomatidae</taxon>
        <taxon>Leishmaniinae</taxon>
        <taxon>Leptomonas</taxon>
    </lineage>
</organism>
<reference evidence="9 10" key="1">
    <citation type="submission" date="2015-07" db="EMBL/GenBank/DDBJ databases">
        <title>High-quality genome of monoxenous trypanosomatid Leptomonas pyrrhocoris.</title>
        <authorList>
            <person name="Flegontov P."/>
            <person name="Butenko A."/>
            <person name="Firsov S."/>
            <person name="Vlcek C."/>
            <person name="Logacheva M.D."/>
            <person name="Field M."/>
            <person name="Filatov D."/>
            <person name="Flegontova O."/>
            <person name="Gerasimov E."/>
            <person name="Jackson A.P."/>
            <person name="Kelly S."/>
            <person name="Opperdoes F."/>
            <person name="O'Reilly A."/>
            <person name="Votypka J."/>
            <person name="Yurchenko V."/>
            <person name="Lukes J."/>
        </authorList>
    </citation>
    <scope>NUCLEOTIDE SEQUENCE [LARGE SCALE GENOMIC DNA]</scope>
    <source>
        <strain evidence="9">H10</strain>
    </source>
</reference>
<dbReference type="VEuPathDB" id="TriTrypDB:LpyrH10_07_0860"/>
<dbReference type="SUPFAM" id="SSF52540">
    <property type="entry name" value="P-loop containing nucleoside triphosphate hydrolases"/>
    <property type="match status" value="2"/>
</dbReference>
<evidence type="ECO:0000256" key="4">
    <source>
        <dbReference type="ARBA" id="ARBA00022840"/>
    </source>
</evidence>
<evidence type="ECO:0000256" key="1">
    <source>
        <dbReference type="ARBA" id="ARBA00004496"/>
    </source>
</evidence>
<feature type="region of interest" description="Disordered" evidence="7">
    <location>
        <begin position="1"/>
        <end position="190"/>
    </location>
</feature>
<dbReference type="InterPro" id="IPR027640">
    <property type="entry name" value="Kinesin-like_fam"/>
</dbReference>
<protein>
    <submittedName>
        <fullName evidence="9">Kinesin-like protein</fullName>
    </submittedName>
</protein>
<comment type="subcellular location">
    <subcellularLocation>
        <location evidence="1">Cytoplasm</location>
    </subcellularLocation>
</comment>
<feature type="region of interest" description="Disordered" evidence="7">
    <location>
        <begin position="1961"/>
        <end position="1997"/>
    </location>
</feature>
<dbReference type="InterPro" id="IPR001752">
    <property type="entry name" value="Kinesin_motor_dom"/>
</dbReference>
<feature type="region of interest" description="Disordered" evidence="7">
    <location>
        <begin position="1040"/>
        <end position="1068"/>
    </location>
</feature>
<gene>
    <name evidence="9" type="ORF">ABB37_04279</name>
</gene>
<name>A0A0M9G2K1_LEPPY</name>
<dbReference type="SMART" id="SM00129">
    <property type="entry name" value="KISc"/>
    <property type="match status" value="1"/>
</dbReference>
<keyword evidence="10" id="KW-1185">Reference proteome</keyword>
<evidence type="ECO:0000256" key="7">
    <source>
        <dbReference type="SAM" id="MobiDB-lite"/>
    </source>
</evidence>
<evidence type="ECO:0000313" key="10">
    <source>
        <dbReference type="Proteomes" id="UP000037923"/>
    </source>
</evidence>
<feature type="compositionally biased region" description="Pro residues" evidence="7">
    <location>
        <begin position="92"/>
        <end position="104"/>
    </location>
</feature>
<feature type="compositionally biased region" description="Acidic residues" evidence="7">
    <location>
        <begin position="714"/>
        <end position="725"/>
    </location>
</feature>
<feature type="region of interest" description="Disordered" evidence="7">
    <location>
        <begin position="949"/>
        <end position="1027"/>
    </location>
</feature>
<dbReference type="GO" id="GO:0003777">
    <property type="term" value="F:microtubule motor activity"/>
    <property type="evidence" value="ECO:0007669"/>
    <property type="project" value="InterPro"/>
</dbReference>
<evidence type="ECO:0000256" key="3">
    <source>
        <dbReference type="ARBA" id="ARBA00022741"/>
    </source>
</evidence>
<dbReference type="GO" id="GO:0008017">
    <property type="term" value="F:microtubule binding"/>
    <property type="evidence" value="ECO:0007669"/>
    <property type="project" value="InterPro"/>
</dbReference>
<feature type="compositionally biased region" description="Polar residues" evidence="7">
    <location>
        <begin position="951"/>
        <end position="961"/>
    </location>
</feature>
<feature type="compositionally biased region" description="Basic and acidic residues" evidence="7">
    <location>
        <begin position="22"/>
        <end position="33"/>
    </location>
</feature>
<evidence type="ECO:0000256" key="2">
    <source>
        <dbReference type="ARBA" id="ARBA00022490"/>
    </source>
</evidence>
<keyword evidence="2" id="KW-0963">Cytoplasm</keyword>
<dbReference type="GeneID" id="26904570"/>
<feature type="region of interest" description="Disordered" evidence="7">
    <location>
        <begin position="636"/>
        <end position="655"/>
    </location>
</feature>
<dbReference type="InterPro" id="IPR036961">
    <property type="entry name" value="Kinesin_motor_dom_sf"/>
</dbReference>
<dbReference type="InterPro" id="IPR019821">
    <property type="entry name" value="Kinesin_motor_CS"/>
</dbReference>
<feature type="compositionally biased region" description="Low complexity" evidence="7">
    <location>
        <begin position="903"/>
        <end position="912"/>
    </location>
</feature>
<sequence>MNRRRRPQSSALLLTTPQPTHAGDDGGDGRDDSPFAAFVFPMPAVKKNAPRTGPGEPKRAGPHGSKRSNPSSAVCTPFTRSRLATKGARGRPSPPSPPPLPGWQPPHGLAPEPAAKSLPTPAPPEPVRVPRLSSGELSRPSAGGSNHTNNSSSSGDNDTHANAGGGGANSGSNNSGAVAQAAPRSSLKKAVTAAMSWWSSALSPRTAEAAKPSNVGVDSKPPAVLASTTAIATEETADQVLPSLSSALPLHATSNANDNDPNGDIDLQGDVSVEWLSLGGHQASFCNLESPRDATFLADLGVFREGVDWEQVDADPRELLHQRNMPVAPVITCPPAKSNDETGLNRTRNTITPEQPSFLLQQEAVAETVADAAAAPDVVTTEKVKESAEDDPPAAPAILKEGEANIFVAVRLRPCSSEACGSRRTSSSSAAAAAAAAGGGGVGASGNSDASCVHADARRGFVDCSTPAPASLLGGGIGSNGTAAFALAPSAGAGTVAAMASLEKSDPAAGKRTRTLRFFFDHILDERVTQRDVMEHIGQRAVAHVLAGYHGTVMCYGQSGSGKTYTIVGPNGGRLAKKALRWRGPSTPSETAPAPEGEGESSPAQPCSEGVQIASEVGLLPRMLLALFRGLEAQRVESDKDGAESPGDTRGPPASWRVTFSALELYNEELRDLLPHAVDAKRATQTSNTAKAVRRNKAEDAPLNGVGSSNRGEDGEDTAGEGEEEGGVKTATTALAGKRRRRAGLPNGSPATIRSGEAATSAGFLVYPGLLTSTKGGTSKTRPHHTHCWNEEDLDVLNAVSSSDDESEAADGEEYDDSGSEGTSRNSSSEKRTGMTSTAAEHARQQRDVQDGPEPEPSRPTTNGEADAPGSVSGRETIGQLTSVSPSPPRRSDDSNGSGGGDAVAAAPGLAPAKKRAVVVVDLKANNYISGDNTKAKSSTALRTRIARRLPNSTASKSPSPLQKLPVKGSNGGLSAGSPTGSRPGPRTPTIIHKAVANRRRNRSASNNSAGPLVIRQGQPPASPTVNASTAAAAAASFAYPTTSSVRSTSAKPHTVTRPPPRRRRAVRSAEGAVYIEGLREHPIRDLHEAMRAVRRALHHRQMASTELNSDSSRAHTFFFIHVEQRQQSRRGSGGVGGHDDAASGKTADSRAGKLVFGVRRSTLTLVDLAGSERVSHTGAHGLRLTEAQSINLSLSALGNVMRVLSSAASLAAATATAGGIETHIPYRDSKLTRLLQSSLGGNAITFLLCNVSPDHRDAAETMSTLRFAKLSKTVKNKAKLNESIAVEDDAVARNGKTSKAVAALVESCKKEQQAALAAVLAAESKMNQLVADAALMQSRMQQMATYTWWLEEQLGHFASARDGGSGAIRSGSSGDEPPARYPGVTVAATAAAPTSLMRPTGDVCSGEGDSSVGPLSDTERVVVGGGGGGDGAALLDDGRAAEKLSDSSSWWRLSPRPSSPPPTIPTTTAAAASGVEDGNRGGPGGDVVKSTIITAAAAASLRTSLSSPFTQYWQSPPVRAFFAPSYSLRKRQRTMQQRLIAAAAVAGLTYSPALPPPLTSEEDAQATGAQAASSQTPVSWSAPLAFLATLTGGGRGTERISSSTAAPTCTTIPLASVPEGFRAHEDEQQRLTDPSTNAQLHNTLNSSAVFVSASSLAGMNSPSSSTLTDALPTQSQQSFQLTSPLTTLPSMVPSAAVSTLPQRQHQQPSWSSPVSNFAAAFAEERRIRATVQGRLGEVEQQNLFLRLLLSSLQQQQQKREESREDPATDAVESRSADASTATGVANDRPSVLLMSPSCNATASPQPLPPLQWPPHYSRVSGAAALDTFVARCGFLPLEAVAAGAAFTLPATQAPSPPPHLATPADAPLPHRITVDPLSVHALREGSAAREVSPWNDRVRATAGHNSSSNQNAESHEEEEEQSAEGVFSSASSSSVSSVLAVVNASMNALRGELPLISTPVRPTTSSIYCGRGSSSLRRSRAMDSPDSPDASPGWGQQLLDSVRTTVETVRAMSLHETFYDPEDINASA</sequence>
<dbReference type="EMBL" id="LGTL01000007">
    <property type="protein sequence ID" value="KPA80859.1"/>
    <property type="molecule type" value="Genomic_DNA"/>
</dbReference>
<evidence type="ECO:0000256" key="6">
    <source>
        <dbReference type="PROSITE-ProRule" id="PRU00283"/>
    </source>
</evidence>
<feature type="compositionally biased region" description="Basic and acidic residues" evidence="7">
    <location>
        <begin position="841"/>
        <end position="850"/>
    </location>
</feature>
<feature type="compositionally biased region" description="Polar residues" evidence="7">
    <location>
        <begin position="8"/>
        <end position="19"/>
    </location>
</feature>
<dbReference type="GO" id="GO:0005875">
    <property type="term" value="C:microtubule associated complex"/>
    <property type="evidence" value="ECO:0007669"/>
    <property type="project" value="TreeGrafter"/>
</dbReference>
<feature type="region of interest" description="Disordered" evidence="7">
    <location>
        <begin position="681"/>
        <end position="756"/>
    </location>
</feature>
<feature type="domain" description="Kinesin motor" evidence="8">
    <location>
        <begin position="405"/>
        <end position="1275"/>
    </location>
</feature>
<feature type="region of interest" description="Disordered" evidence="7">
    <location>
        <begin position="1447"/>
        <end position="1483"/>
    </location>
</feature>
<feature type="compositionally biased region" description="Acidic residues" evidence="7">
    <location>
        <begin position="803"/>
        <end position="819"/>
    </location>
</feature>
<dbReference type="GO" id="GO:0005524">
    <property type="term" value="F:ATP binding"/>
    <property type="evidence" value="ECO:0007669"/>
    <property type="project" value="UniProtKB-UniRule"/>
</dbReference>
<evidence type="ECO:0000256" key="5">
    <source>
        <dbReference type="ARBA" id="ARBA00023054"/>
    </source>
</evidence>
<feature type="region of interest" description="Disordered" evidence="7">
    <location>
        <begin position="801"/>
        <end position="914"/>
    </location>
</feature>
<dbReference type="OMA" id="HVLAGYH"/>
<dbReference type="GO" id="GO:0051231">
    <property type="term" value="P:spindle elongation"/>
    <property type="evidence" value="ECO:0007669"/>
    <property type="project" value="TreeGrafter"/>
</dbReference>
<proteinExistence type="inferred from homology"/>
<dbReference type="PANTHER" id="PTHR47969">
    <property type="entry name" value="CHROMOSOME-ASSOCIATED KINESIN KIF4A-RELATED"/>
    <property type="match status" value="1"/>
</dbReference>
<dbReference type="Pfam" id="PF00225">
    <property type="entry name" value="Kinesin"/>
    <property type="match status" value="2"/>
</dbReference>
<dbReference type="InterPro" id="IPR027417">
    <property type="entry name" value="P-loop_NTPase"/>
</dbReference>
<feature type="compositionally biased region" description="Basic and acidic residues" evidence="7">
    <location>
        <begin position="1758"/>
        <end position="1776"/>
    </location>
</feature>
<accession>A0A0M9G2K1</accession>
<dbReference type="GO" id="GO:0005737">
    <property type="term" value="C:cytoplasm"/>
    <property type="evidence" value="ECO:0007669"/>
    <property type="project" value="UniProtKB-SubCell"/>
</dbReference>
<keyword evidence="4 6" id="KW-0067">ATP-binding</keyword>
<dbReference type="OrthoDB" id="267696at2759"/>
<comment type="caution">
    <text evidence="9">The sequence shown here is derived from an EMBL/GenBank/DDBJ whole genome shotgun (WGS) entry which is preliminary data.</text>
</comment>
<feature type="compositionally biased region" description="Low complexity" evidence="7">
    <location>
        <begin position="1566"/>
        <end position="1576"/>
    </location>
</feature>
<feature type="compositionally biased region" description="Low complexity" evidence="7">
    <location>
        <begin position="1447"/>
        <end position="1457"/>
    </location>
</feature>
<keyword evidence="3 6" id="KW-0547">Nucleotide-binding</keyword>
<feature type="region of interest" description="Disordered" evidence="7">
    <location>
        <begin position="1555"/>
        <end position="1576"/>
    </location>
</feature>
<dbReference type="PANTHER" id="PTHR47969:SF15">
    <property type="entry name" value="CHROMOSOME-ASSOCIATED KINESIN KIF4A-RELATED"/>
    <property type="match status" value="1"/>
</dbReference>
<feature type="region of interest" description="Disordered" evidence="7">
    <location>
        <begin position="1885"/>
        <end position="1929"/>
    </location>
</feature>
<keyword evidence="5" id="KW-0175">Coiled coil</keyword>
<dbReference type="RefSeq" id="XP_015659298.1">
    <property type="nucleotide sequence ID" value="XM_015801897.1"/>
</dbReference>
<dbReference type="PROSITE" id="PS50067">
    <property type="entry name" value="KINESIN_MOTOR_2"/>
    <property type="match status" value="1"/>
</dbReference>
<evidence type="ECO:0000259" key="8">
    <source>
        <dbReference type="PROSITE" id="PS50067"/>
    </source>
</evidence>
<feature type="compositionally biased region" description="Low complexity" evidence="7">
    <location>
        <begin position="144"/>
        <end position="162"/>
    </location>
</feature>
<comment type="similarity">
    <text evidence="6">Belongs to the TRAFAC class myosin-kinesin ATPase superfamily. Kinesin family.</text>
</comment>
<dbReference type="GO" id="GO:0007018">
    <property type="term" value="P:microtubule-based movement"/>
    <property type="evidence" value="ECO:0007669"/>
    <property type="project" value="InterPro"/>
</dbReference>
<dbReference type="Gene3D" id="3.40.850.10">
    <property type="entry name" value="Kinesin motor domain"/>
    <property type="match status" value="2"/>
</dbReference>
<dbReference type="GO" id="GO:0007052">
    <property type="term" value="P:mitotic spindle organization"/>
    <property type="evidence" value="ECO:0007669"/>
    <property type="project" value="TreeGrafter"/>
</dbReference>
<feature type="region of interest" description="Disordered" evidence="7">
    <location>
        <begin position="580"/>
        <end position="609"/>
    </location>
</feature>